<comment type="cofactor">
    <cofactor evidence="9">
        <name>[4Fe-4S] cluster</name>
        <dbReference type="ChEBI" id="CHEBI:49883"/>
    </cofactor>
    <text evidence="9">Binds 2 [4Fe-4S] clusters per monomer.</text>
</comment>
<dbReference type="RefSeq" id="WP_027885880.1">
    <property type="nucleotide sequence ID" value="NZ_BMWY01000001.1"/>
</dbReference>
<dbReference type="EMBL" id="BMWY01000001">
    <property type="protein sequence ID" value="GGZ44941.1"/>
    <property type="molecule type" value="Genomic_DNA"/>
</dbReference>
<evidence type="ECO:0000313" key="11">
    <source>
        <dbReference type="EMBL" id="GGZ44941.1"/>
    </source>
</evidence>
<comment type="subunit">
    <text evidence="9">Monomer.</text>
</comment>
<comment type="function">
    <text evidence="9">Catalyzes the conversion of epoxyqueuosine (oQ) to queuosine (Q), which is a hypermodified base found in the wobble positions of tRNA(Asp), tRNA(Asn), tRNA(His) and tRNA(Tyr).</text>
</comment>
<dbReference type="InterPro" id="IPR004453">
    <property type="entry name" value="QueG"/>
</dbReference>
<feature type="binding site" evidence="9">
    <location>
        <position position="239"/>
    </location>
    <ligand>
        <name>[4Fe-4S] cluster</name>
        <dbReference type="ChEBI" id="CHEBI:49883"/>
        <label>2</label>
    </ligand>
</feature>
<feature type="binding site" evidence="9">
    <location>
        <position position="189"/>
    </location>
    <ligand>
        <name>[4Fe-4S] cluster</name>
        <dbReference type="ChEBI" id="CHEBI:49883"/>
        <label>1</label>
    </ligand>
</feature>
<evidence type="ECO:0000256" key="3">
    <source>
        <dbReference type="ARBA" id="ARBA00022694"/>
    </source>
</evidence>
<comment type="caution">
    <text evidence="9">Lacks conserved residue(s) required for the propagation of feature annotation.</text>
</comment>
<evidence type="ECO:0000256" key="9">
    <source>
        <dbReference type="HAMAP-Rule" id="MF_00916"/>
    </source>
</evidence>
<feature type="binding site" evidence="9">
    <location>
        <position position="156"/>
    </location>
    <ligand>
        <name>cob(II)alamin</name>
        <dbReference type="ChEBI" id="CHEBI:16304"/>
    </ligand>
</feature>
<dbReference type="NCBIfam" id="TIGR00276">
    <property type="entry name" value="tRNA epoxyqueuosine(34) reductase QueG"/>
    <property type="match status" value="1"/>
</dbReference>
<evidence type="ECO:0000256" key="7">
    <source>
        <dbReference type="ARBA" id="ARBA00023004"/>
    </source>
</evidence>
<feature type="active site" description="Proton donor" evidence="9">
    <location>
        <position position="132"/>
    </location>
</feature>
<feature type="binding site" evidence="9">
    <location>
        <position position="221"/>
    </location>
    <ligand>
        <name>tRNA</name>
        <dbReference type="ChEBI" id="CHEBI:17843"/>
    </ligand>
</feature>
<feature type="binding site" evidence="9">
    <location>
        <position position="186"/>
    </location>
    <ligand>
        <name>[4Fe-4S] cluster</name>
        <dbReference type="ChEBI" id="CHEBI:49883"/>
        <label>1</label>
    </ligand>
</feature>
<keyword evidence="7 9" id="KW-0408">Iron</keyword>
<keyword evidence="1 9" id="KW-0004">4Fe-4S</keyword>
<evidence type="ECO:0000256" key="2">
    <source>
        <dbReference type="ARBA" id="ARBA00022490"/>
    </source>
</evidence>
<protein>
    <recommendedName>
        <fullName evidence="9">Epoxyqueuosine reductase</fullName>
        <ecNumber evidence="9">1.17.99.6</ecNumber>
    </recommendedName>
    <alternativeName>
        <fullName evidence="9">Queuosine biosynthesis protein QueG</fullName>
    </alternativeName>
</protein>
<evidence type="ECO:0000256" key="5">
    <source>
        <dbReference type="ARBA" id="ARBA00022785"/>
    </source>
</evidence>
<keyword evidence="2 9" id="KW-0963">Cytoplasm</keyword>
<evidence type="ECO:0000256" key="6">
    <source>
        <dbReference type="ARBA" id="ARBA00023002"/>
    </source>
</evidence>
<keyword evidence="3 9" id="KW-0819">tRNA processing</keyword>
<dbReference type="PANTHER" id="PTHR30002:SF4">
    <property type="entry name" value="EPOXYQUEUOSINE REDUCTASE"/>
    <property type="match status" value="1"/>
</dbReference>
<evidence type="ECO:0000256" key="4">
    <source>
        <dbReference type="ARBA" id="ARBA00022723"/>
    </source>
</evidence>
<comment type="catalytic activity">
    <reaction evidence="9">
        <text>epoxyqueuosine(34) in tRNA + AH2 = queuosine(34) in tRNA + A + H2O</text>
        <dbReference type="Rhea" id="RHEA:32159"/>
        <dbReference type="Rhea" id="RHEA-COMP:18571"/>
        <dbReference type="Rhea" id="RHEA-COMP:18582"/>
        <dbReference type="ChEBI" id="CHEBI:13193"/>
        <dbReference type="ChEBI" id="CHEBI:15377"/>
        <dbReference type="ChEBI" id="CHEBI:17499"/>
        <dbReference type="ChEBI" id="CHEBI:194431"/>
        <dbReference type="ChEBI" id="CHEBI:194443"/>
        <dbReference type="EC" id="1.17.99.6"/>
    </reaction>
</comment>
<comment type="caution">
    <text evidence="11">The sequence shown here is derived from an EMBL/GenBank/DDBJ whole genome shotgun (WGS) entry which is preliminary data.</text>
</comment>
<accession>A0ABQ3BHK0</accession>
<feature type="binding site" evidence="9">
    <location>
        <position position="167"/>
    </location>
    <ligand>
        <name>cob(II)alamin</name>
        <dbReference type="ChEBI" id="CHEBI:16304"/>
    </ligand>
</feature>
<keyword evidence="9" id="KW-0846">Cobalamin</keyword>
<comment type="pathway">
    <text evidence="9">tRNA modification; tRNA-queuosine biosynthesis.</text>
</comment>
<name>A0ABQ3BHK0_9FLAO</name>
<dbReference type="PROSITE" id="PS00198">
    <property type="entry name" value="4FE4S_FER_1"/>
    <property type="match status" value="1"/>
</dbReference>
<comment type="subcellular location">
    <subcellularLocation>
        <location evidence="9">Cytoplasm</location>
    </subcellularLocation>
</comment>
<gene>
    <name evidence="9 11" type="primary">queG</name>
    <name evidence="11" type="ORF">GCM10008088_02620</name>
</gene>
<reference evidence="12" key="1">
    <citation type="journal article" date="2019" name="Int. J. Syst. Evol. Microbiol.">
        <title>The Global Catalogue of Microorganisms (GCM) 10K type strain sequencing project: providing services to taxonomists for standard genome sequencing and annotation.</title>
        <authorList>
            <consortium name="The Broad Institute Genomics Platform"/>
            <consortium name="The Broad Institute Genome Sequencing Center for Infectious Disease"/>
            <person name="Wu L."/>
            <person name="Ma J."/>
        </authorList>
    </citation>
    <scope>NUCLEOTIDE SEQUENCE [LARGE SCALE GENOMIC DNA]</scope>
    <source>
        <strain evidence="12">KCTC 12708</strain>
    </source>
</reference>
<dbReference type="SUPFAM" id="SSF46548">
    <property type="entry name" value="alpha-helical ferredoxin"/>
    <property type="match status" value="1"/>
</dbReference>
<feature type="binding site" evidence="9">
    <location>
        <begin position="239"/>
        <end position="240"/>
    </location>
    <ligand>
        <name>cob(II)alamin</name>
        <dbReference type="ChEBI" id="CHEBI:16304"/>
    </ligand>
</feature>
<sequence>MFNNREKYTKLIKTEATRLGFMSCGISKAEFLEDEAPRLEQWLNENRNGEMGYMENHFDKRLDPALLVPGAKSVVSLLLNYFPQETQREDSYKLSKYAYGRDYHFVIKDKLKQFLHFINEEIGEVGGRAFVDSAPVLDKAWAAKSGLGWIGKNSNLLSKKTGSFFFIAELIIDLELEYDTPVTDHCGSCTACIDACPTDAIYEPYKVDGSKCISYYTIELKNSIPESEKGKFEDWMFGCDICQDVCPWNRFSKPHNEPLFDPHPDLLQMTKHDWEEITRETFNEIFRKSAVKRTKYDGLKRNINFLD</sequence>
<evidence type="ECO:0000256" key="8">
    <source>
        <dbReference type="ARBA" id="ARBA00023014"/>
    </source>
</evidence>
<dbReference type="Proteomes" id="UP000615593">
    <property type="component" value="Unassembled WGS sequence"/>
</dbReference>
<dbReference type="Gene3D" id="3.30.70.20">
    <property type="match status" value="1"/>
</dbReference>
<keyword evidence="5 9" id="KW-0671">Queuosine biosynthesis</keyword>
<dbReference type="Pfam" id="PF08331">
    <property type="entry name" value="QueG_DUF1730"/>
    <property type="match status" value="1"/>
</dbReference>
<dbReference type="InterPro" id="IPR013542">
    <property type="entry name" value="QueG_DUF1730"/>
</dbReference>
<keyword evidence="9" id="KW-0170">Cobalt</keyword>
<feature type="binding site" evidence="9">
    <location>
        <position position="214"/>
    </location>
    <ligand>
        <name>cob(II)alamin</name>
        <dbReference type="ChEBI" id="CHEBI:16304"/>
    </ligand>
</feature>
<dbReference type="PANTHER" id="PTHR30002">
    <property type="entry name" value="EPOXYQUEUOSINE REDUCTASE"/>
    <property type="match status" value="1"/>
</dbReference>
<comment type="cofactor">
    <cofactor evidence="9">
        <name>cob(II)alamin</name>
        <dbReference type="ChEBI" id="CHEBI:16304"/>
    </cofactor>
</comment>
<comment type="similarity">
    <text evidence="9">Belongs to the QueG family.</text>
</comment>
<proteinExistence type="inferred from homology"/>
<feature type="binding site" evidence="9">
    <location>
        <position position="196"/>
    </location>
    <ligand>
        <name>[4Fe-4S] cluster</name>
        <dbReference type="ChEBI" id="CHEBI:49883"/>
        <label>2</label>
    </ligand>
</feature>
<dbReference type="Pfam" id="PF13484">
    <property type="entry name" value="Fer4_16"/>
    <property type="match status" value="1"/>
</dbReference>
<evidence type="ECO:0000259" key="10">
    <source>
        <dbReference type="PROSITE" id="PS51379"/>
    </source>
</evidence>
<feature type="binding site" evidence="9">
    <location>
        <position position="153"/>
    </location>
    <ligand>
        <name>cob(II)alamin</name>
        <dbReference type="ChEBI" id="CHEBI:16304"/>
    </ligand>
</feature>
<evidence type="ECO:0000256" key="1">
    <source>
        <dbReference type="ARBA" id="ARBA00022485"/>
    </source>
</evidence>
<keyword evidence="12" id="KW-1185">Reference proteome</keyword>
<keyword evidence="4 9" id="KW-0479">Metal-binding</keyword>
<dbReference type="InterPro" id="IPR017900">
    <property type="entry name" value="4Fe4S_Fe_S_CS"/>
</dbReference>
<dbReference type="InterPro" id="IPR017896">
    <property type="entry name" value="4Fe4S_Fe-S-bd"/>
</dbReference>
<evidence type="ECO:0000313" key="12">
    <source>
        <dbReference type="Proteomes" id="UP000615593"/>
    </source>
</evidence>
<feature type="binding site" evidence="9">
    <location>
        <position position="212"/>
    </location>
    <ligand>
        <name>[4Fe-4S] cluster</name>
        <dbReference type="ChEBI" id="CHEBI:49883"/>
        <label>2</label>
    </ligand>
</feature>
<dbReference type="PROSITE" id="PS51379">
    <property type="entry name" value="4FE4S_FER_2"/>
    <property type="match status" value="1"/>
</dbReference>
<dbReference type="GeneID" id="94367905"/>
<feature type="binding site" evidence="9">
    <location>
        <position position="192"/>
    </location>
    <ligand>
        <name>[4Fe-4S] cluster</name>
        <dbReference type="ChEBI" id="CHEBI:49883"/>
        <label>1</label>
    </ligand>
</feature>
<feature type="binding site" evidence="9">
    <location>
        <position position="246"/>
    </location>
    <ligand>
        <name>[4Fe-4S] cluster</name>
        <dbReference type="ChEBI" id="CHEBI:49883"/>
        <label>1</label>
    </ligand>
</feature>
<dbReference type="EC" id="1.17.99.6" evidence="9"/>
<keyword evidence="6 9" id="KW-0560">Oxidoreductase</keyword>
<keyword evidence="8 9" id="KW-0411">Iron-sulfur</keyword>
<feature type="binding site" evidence="9">
    <location>
        <position position="61"/>
    </location>
    <ligand>
        <name>cob(II)alamin</name>
        <dbReference type="ChEBI" id="CHEBI:16304"/>
    </ligand>
</feature>
<feature type="binding site" evidence="9">
    <location>
        <position position="132"/>
    </location>
    <ligand>
        <name>cob(II)alamin</name>
        <dbReference type="ChEBI" id="CHEBI:16304"/>
    </ligand>
</feature>
<dbReference type="HAMAP" id="MF_00916">
    <property type="entry name" value="QueG"/>
    <property type="match status" value="1"/>
</dbReference>
<organism evidence="11 12">
    <name type="scientific">Mesonia mobilis</name>
    <dbReference type="NCBI Taxonomy" id="369791"/>
    <lineage>
        <taxon>Bacteria</taxon>
        <taxon>Pseudomonadati</taxon>
        <taxon>Bacteroidota</taxon>
        <taxon>Flavobacteriia</taxon>
        <taxon>Flavobacteriales</taxon>
        <taxon>Flavobacteriaceae</taxon>
        <taxon>Mesonia</taxon>
    </lineage>
</organism>
<feature type="domain" description="4Fe-4S ferredoxin-type" evidence="10">
    <location>
        <begin position="174"/>
        <end position="206"/>
    </location>
</feature>
<feature type="binding site" evidence="9">
    <location>
        <position position="242"/>
    </location>
    <ligand>
        <name>[4Fe-4S] cluster</name>
        <dbReference type="ChEBI" id="CHEBI:49883"/>
        <label>2</label>
    </ligand>
</feature>